<accession>A0A1Q9CF69</accession>
<evidence type="ECO:0000313" key="1">
    <source>
        <dbReference type="EMBL" id="OLP81546.1"/>
    </source>
</evidence>
<dbReference type="OrthoDB" id="432966at2759"/>
<name>A0A1Q9CF69_SYMMI</name>
<dbReference type="Proteomes" id="UP000186817">
    <property type="component" value="Unassembled WGS sequence"/>
</dbReference>
<evidence type="ECO:0000313" key="2">
    <source>
        <dbReference type="Proteomes" id="UP000186817"/>
    </source>
</evidence>
<comment type="caution">
    <text evidence="1">The sequence shown here is derived from an EMBL/GenBank/DDBJ whole genome shotgun (WGS) entry which is preliminary data.</text>
</comment>
<sequence>MLARLRENRRAGVTQEILLVSSPGFAVLDSGCGKSVIGTETLQEFRAIWERHGISQPREVSEMNVFRFGNGAQETSRRLVEMPVSLAALKTLGAQLDFGRDRLKFVGFDKEIAVSLNEAGQYVVPVAEFSATEDQAPPMQAEDADDEPATGPAECAVVEVDYWECREDGRQIVQQLENQRDTRAVGLSVLSDSWKVFFFQRGMPRCPAVTVFFFQRGMPRCPAVTPFLKGKWLAKDET</sequence>
<protein>
    <submittedName>
        <fullName evidence="1">Uncharacterized protein</fullName>
    </submittedName>
</protein>
<dbReference type="AlphaFoldDB" id="A0A1Q9CF69"/>
<keyword evidence="2" id="KW-1185">Reference proteome</keyword>
<reference evidence="1 2" key="1">
    <citation type="submission" date="2016-02" db="EMBL/GenBank/DDBJ databases">
        <title>Genome analysis of coral dinoflagellate symbionts highlights evolutionary adaptations to a symbiotic lifestyle.</title>
        <authorList>
            <person name="Aranda M."/>
            <person name="Li Y."/>
            <person name="Liew Y.J."/>
            <person name="Baumgarten S."/>
            <person name="Simakov O."/>
            <person name="Wilson M."/>
            <person name="Piel J."/>
            <person name="Ashoor H."/>
            <person name="Bougouffa S."/>
            <person name="Bajic V.B."/>
            <person name="Ryu T."/>
            <person name="Ravasi T."/>
            <person name="Bayer T."/>
            <person name="Micklem G."/>
            <person name="Kim H."/>
            <person name="Bhak J."/>
            <person name="Lajeunesse T.C."/>
            <person name="Voolstra C.R."/>
        </authorList>
    </citation>
    <scope>NUCLEOTIDE SEQUENCE [LARGE SCALE GENOMIC DNA]</scope>
    <source>
        <strain evidence="1 2">CCMP2467</strain>
    </source>
</reference>
<gene>
    <name evidence="1" type="ORF">AK812_SmicGene37914</name>
</gene>
<proteinExistence type="predicted"/>
<organism evidence="1 2">
    <name type="scientific">Symbiodinium microadriaticum</name>
    <name type="common">Dinoflagellate</name>
    <name type="synonym">Zooxanthella microadriatica</name>
    <dbReference type="NCBI Taxonomy" id="2951"/>
    <lineage>
        <taxon>Eukaryota</taxon>
        <taxon>Sar</taxon>
        <taxon>Alveolata</taxon>
        <taxon>Dinophyceae</taxon>
        <taxon>Suessiales</taxon>
        <taxon>Symbiodiniaceae</taxon>
        <taxon>Symbiodinium</taxon>
    </lineage>
</organism>
<dbReference type="EMBL" id="LSRX01001271">
    <property type="protein sequence ID" value="OLP81546.1"/>
    <property type="molecule type" value="Genomic_DNA"/>
</dbReference>